<sequence length="352" mass="40401">MGALLKIDNFVEDKNVRDQYIDRTEVLEKVKSLSMLPDKKHMTVRAVADFYEVEYAVIGNMLTRYKKEFQTDGVHTLTSKDEAFNKLTKALPSKQFVVKLLPKRAVLRIGMLLRDSEVAVKVRDYLLKVEETSTIDQKRGVWTDADLITLNEIMKDETNKGNSKWGAIRKAAKVIKKNPHAIYQKYKNVNKKHGTLEKYIEGNNLIYLNKQSKEAQEEISLVTKSTAHEEQQHNIVVGTFQTKMNKMLNDMKNISDLESTIHDLKLEVRDLKHQLEIKEMELSANTESITKKDKMISKYKKEKLTLEASIKAIRKIVLNGVKVNSSEVQDTLESEASGRKFTQDKSGLIQLK</sequence>
<evidence type="ECO:0000256" key="1">
    <source>
        <dbReference type="SAM" id="Coils"/>
    </source>
</evidence>
<dbReference type="Proteomes" id="UP001266807">
    <property type="component" value="Unassembled WGS sequence"/>
</dbReference>
<accession>A0ABU1QIB8</accession>
<dbReference type="EMBL" id="JAVDUG010000004">
    <property type="protein sequence ID" value="MDR6779386.1"/>
    <property type="molecule type" value="Genomic_DNA"/>
</dbReference>
<evidence type="ECO:0000313" key="3">
    <source>
        <dbReference type="Proteomes" id="UP001266807"/>
    </source>
</evidence>
<dbReference type="RefSeq" id="WP_310168679.1">
    <property type="nucleotide sequence ID" value="NZ_JAVDUG010000004.1"/>
</dbReference>
<proteinExistence type="predicted"/>
<keyword evidence="1" id="KW-0175">Coiled coil</keyword>
<feature type="coiled-coil region" evidence="1">
    <location>
        <begin position="254"/>
        <end position="281"/>
    </location>
</feature>
<evidence type="ECO:0000313" key="2">
    <source>
        <dbReference type="EMBL" id="MDR6779386.1"/>
    </source>
</evidence>
<gene>
    <name evidence="2" type="ORF">J2W98_003666</name>
</gene>
<organism evidence="2 3">
    <name type="scientific">Paenibacillus peoriae</name>
    <dbReference type="NCBI Taxonomy" id="59893"/>
    <lineage>
        <taxon>Bacteria</taxon>
        <taxon>Bacillati</taxon>
        <taxon>Bacillota</taxon>
        <taxon>Bacilli</taxon>
        <taxon>Bacillales</taxon>
        <taxon>Paenibacillaceae</taxon>
        <taxon>Paenibacillus</taxon>
    </lineage>
</organism>
<name>A0ABU1QIB8_9BACL</name>
<keyword evidence="3" id="KW-1185">Reference proteome</keyword>
<evidence type="ECO:0008006" key="4">
    <source>
        <dbReference type="Google" id="ProtNLM"/>
    </source>
</evidence>
<reference evidence="2 3" key="1">
    <citation type="submission" date="2023-07" db="EMBL/GenBank/DDBJ databases">
        <title>Sorghum-associated microbial communities from plants grown in Nebraska, USA.</title>
        <authorList>
            <person name="Schachtman D."/>
        </authorList>
    </citation>
    <scope>NUCLEOTIDE SEQUENCE [LARGE SCALE GENOMIC DNA]</scope>
    <source>
        <strain evidence="2 3">BE143</strain>
    </source>
</reference>
<protein>
    <recommendedName>
        <fullName evidence="4">DNA-binding protein</fullName>
    </recommendedName>
</protein>
<comment type="caution">
    <text evidence="2">The sequence shown here is derived from an EMBL/GenBank/DDBJ whole genome shotgun (WGS) entry which is preliminary data.</text>
</comment>